<keyword evidence="2" id="KW-0378">Hydrolase</keyword>
<dbReference type="EMBL" id="LXQA010232314">
    <property type="protein sequence ID" value="MCI36278.1"/>
    <property type="molecule type" value="Genomic_DNA"/>
</dbReference>
<evidence type="ECO:0000313" key="3">
    <source>
        <dbReference type="Proteomes" id="UP000265520"/>
    </source>
</evidence>
<dbReference type="AlphaFoldDB" id="A0A392RI59"/>
<accession>A0A392RI59</accession>
<dbReference type="Proteomes" id="UP000265520">
    <property type="component" value="Unassembled WGS sequence"/>
</dbReference>
<feature type="non-terminal residue" evidence="2">
    <location>
        <position position="61"/>
    </location>
</feature>
<name>A0A392RI59_9FABA</name>
<comment type="caution">
    <text evidence="2">The sequence shown here is derived from an EMBL/GenBank/DDBJ whole genome shotgun (WGS) entry which is preliminary data.</text>
</comment>
<protein>
    <submittedName>
        <fullName evidence="2">Epoxide hydrolase</fullName>
    </submittedName>
</protein>
<organism evidence="2 3">
    <name type="scientific">Trifolium medium</name>
    <dbReference type="NCBI Taxonomy" id="97028"/>
    <lineage>
        <taxon>Eukaryota</taxon>
        <taxon>Viridiplantae</taxon>
        <taxon>Streptophyta</taxon>
        <taxon>Embryophyta</taxon>
        <taxon>Tracheophyta</taxon>
        <taxon>Spermatophyta</taxon>
        <taxon>Magnoliopsida</taxon>
        <taxon>eudicotyledons</taxon>
        <taxon>Gunneridae</taxon>
        <taxon>Pentapetalae</taxon>
        <taxon>rosids</taxon>
        <taxon>fabids</taxon>
        <taxon>Fabales</taxon>
        <taxon>Fabaceae</taxon>
        <taxon>Papilionoideae</taxon>
        <taxon>50 kb inversion clade</taxon>
        <taxon>NPAAA clade</taxon>
        <taxon>Hologalegina</taxon>
        <taxon>IRL clade</taxon>
        <taxon>Trifolieae</taxon>
        <taxon>Trifolium</taxon>
    </lineage>
</organism>
<reference evidence="2 3" key="1">
    <citation type="journal article" date="2018" name="Front. Plant Sci.">
        <title>Red Clover (Trifolium pratense) and Zigzag Clover (T. medium) - A Picture of Genomic Similarities and Differences.</title>
        <authorList>
            <person name="Dluhosova J."/>
            <person name="Istvanek J."/>
            <person name="Nedelnik J."/>
            <person name="Repkova J."/>
        </authorList>
    </citation>
    <scope>NUCLEOTIDE SEQUENCE [LARGE SCALE GENOMIC DNA]</scope>
    <source>
        <strain evidence="3">cv. 10/8</strain>
        <tissue evidence="2">Leaf</tissue>
    </source>
</reference>
<feature type="region of interest" description="Disordered" evidence="1">
    <location>
        <begin position="1"/>
        <end position="30"/>
    </location>
</feature>
<sequence length="61" mass="6733">MLTSRNSGPPILPKEGLLSHPDASSTKPLPSWLSKEDVAYYGSKFEKTGFTGGLNYYRNLN</sequence>
<keyword evidence="3" id="KW-1185">Reference proteome</keyword>
<dbReference type="Gene3D" id="3.40.50.1820">
    <property type="entry name" value="alpha/beta hydrolase"/>
    <property type="match status" value="1"/>
</dbReference>
<evidence type="ECO:0000313" key="2">
    <source>
        <dbReference type="EMBL" id="MCI36278.1"/>
    </source>
</evidence>
<dbReference type="InterPro" id="IPR029058">
    <property type="entry name" value="AB_hydrolase_fold"/>
</dbReference>
<dbReference type="GO" id="GO:0016787">
    <property type="term" value="F:hydrolase activity"/>
    <property type="evidence" value="ECO:0007669"/>
    <property type="project" value="UniProtKB-KW"/>
</dbReference>
<proteinExistence type="predicted"/>
<evidence type="ECO:0000256" key="1">
    <source>
        <dbReference type="SAM" id="MobiDB-lite"/>
    </source>
</evidence>